<comment type="similarity">
    <text evidence="4">Belongs to the SIMIBI class G3E GTPase family. ZNG1 subfamily.</text>
</comment>
<evidence type="ECO:0000256" key="3">
    <source>
        <dbReference type="ARBA" id="ARBA00023186"/>
    </source>
</evidence>
<feature type="region of interest" description="Disordered" evidence="6">
    <location>
        <begin position="1"/>
        <end position="58"/>
    </location>
</feature>
<proteinExistence type="inferred from homology"/>
<dbReference type="SUPFAM" id="SSF52540">
    <property type="entry name" value="P-loop containing nucleoside triphosphate hydrolases"/>
    <property type="match status" value="1"/>
</dbReference>
<organism evidence="8 9">
    <name type="scientific">Streptomyces fulvorobeus</name>
    <dbReference type="NCBI Taxonomy" id="284028"/>
    <lineage>
        <taxon>Bacteria</taxon>
        <taxon>Bacillati</taxon>
        <taxon>Actinomycetota</taxon>
        <taxon>Actinomycetes</taxon>
        <taxon>Kitasatosporales</taxon>
        <taxon>Streptomycetaceae</taxon>
        <taxon>Streptomyces</taxon>
    </lineage>
</organism>
<dbReference type="PANTHER" id="PTHR13748">
    <property type="entry name" value="COBW-RELATED"/>
    <property type="match status" value="1"/>
</dbReference>
<dbReference type="GO" id="GO:0016787">
    <property type="term" value="F:hydrolase activity"/>
    <property type="evidence" value="ECO:0007669"/>
    <property type="project" value="UniProtKB-KW"/>
</dbReference>
<dbReference type="InterPro" id="IPR002020">
    <property type="entry name" value="Citrate_synthase"/>
</dbReference>
<dbReference type="SUPFAM" id="SSF48256">
    <property type="entry name" value="Citrate synthase"/>
    <property type="match status" value="1"/>
</dbReference>
<feature type="compositionally biased region" description="Gly residues" evidence="6">
    <location>
        <begin position="1"/>
        <end position="13"/>
    </location>
</feature>
<dbReference type="InterPro" id="IPR036969">
    <property type="entry name" value="Citrate_synthase_sf"/>
</dbReference>
<dbReference type="SUPFAM" id="SSF90002">
    <property type="entry name" value="Hypothetical protein YjiA, C-terminal domain"/>
    <property type="match status" value="1"/>
</dbReference>
<dbReference type="InterPro" id="IPR036627">
    <property type="entry name" value="CobW-likC_sf"/>
</dbReference>
<dbReference type="InterPro" id="IPR011629">
    <property type="entry name" value="CobW-like_C"/>
</dbReference>
<dbReference type="EMBL" id="JACCCF010000001">
    <property type="protein sequence ID" value="NYE43357.1"/>
    <property type="molecule type" value="Genomic_DNA"/>
</dbReference>
<name>A0A7Y9HFM1_9ACTN</name>
<evidence type="ECO:0000313" key="8">
    <source>
        <dbReference type="EMBL" id="NYE43357.1"/>
    </source>
</evidence>
<dbReference type="Pfam" id="PF07683">
    <property type="entry name" value="CobW_C"/>
    <property type="match status" value="1"/>
</dbReference>
<dbReference type="CDD" id="cd03112">
    <property type="entry name" value="CobW-like"/>
    <property type="match status" value="1"/>
</dbReference>
<dbReference type="Pfam" id="PF00285">
    <property type="entry name" value="Citrate_synt"/>
    <property type="match status" value="1"/>
</dbReference>
<dbReference type="InterPro" id="IPR003495">
    <property type="entry name" value="CobW/HypB/UreG_nucleotide-bd"/>
</dbReference>
<dbReference type="Gene3D" id="3.30.1220.10">
    <property type="entry name" value="CobW-like, C-terminal domain"/>
    <property type="match status" value="1"/>
</dbReference>
<evidence type="ECO:0000256" key="5">
    <source>
        <dbReference type="ARBA" id="ARBA00049117"/>
    </source>
</evidence>
<keyword evidence="1" id="KW-0547">Nucleotide-binding</keyword>
<dbReference type="AlphaFoldDB" id="A0A7Y9HFM1"/>
<dbReference type="PANTHER" id="PTHR13748:SF62">
    <property type="entry name" value="COBW DOMAIN-CONTAINING PROTEIN"/>
    <property type="match status" value="1"/>
</dbReference>
<protein>
    <submittedName>
        <fullName evidence="8">G3E family GTPase</fullName>
    </submittedName>
</protein>
<evidence type="ECO:0000256" key="1">
    <source>
        <dbReference type="ARBA" id="ARBA00022741"/>
    </source>
</evidence>
<dbReference type="GO" id="GO:0005737">
    <property type="term" value="C:cytoplasm"/>
    <property type="evidence" value="ECO:0007669"/>
    <property type="project" value="TreeGrafter"/>
</dbReference>
<dbReference type="Pfam" id="PF02492">
    <property type="entry name" value="cobW"/>
    <property type="match status" value="1"/>
</dbReference>
<feature type="region of interest" description="Disordered" evidence="6">
    <location>
        <begin position="132"/>
        <end position="163"/>
    </location>
</feature>
<reference evidence="8 9" key="1">
    <citation type="submission" date="2020-07" db="EMBL/GenBank/DDBJ databases">
        <title>Sequencing the genomes of 1000 actinobacteria strains.</title>
        <authorList>
            <person name="Klenk H.-P."/>
        </authorList>
    </citation>
    <scope>NUCLEOTIDE SEQUENCE [LARGE SCALE GENOMIC DNA]</scope>
    <source>
        <strain evidence="8 9">DSM 41455</strain>
    </source>
</reference>
<evidence type="ECO:0000256" key="2">
    <source>
        <dbReference type="ARBA" id="ARBA00022801"/>
    </source>
</evidence>
<dbReference type="GO" id="GO:0000166">
    <property type="term" value="F:nucleotide binding"/>
    <property type="evidence" value="ECO:0007669"/>
    <property type="project" value="UniProtKB-KW"/>
</dbReference>
<dbReference type="Proteomes" id="UP000530403">
    <property type="component" value="Unassembled WGS sequence"/>
</dbReference>
<evidence type="ECO:0000256" key="6">
    <source>
        <dbReference type="SAM" id="MobiDB-lite"/>
    </source>
</evidence>
<dbReference type="InterPro" id="IPR027417">
    <property type="entry name" value="P-loop_NTPase"/>
</dbReference>
<evidence type="ECO:0000313" key="9">
    <source>
        <dbReference type="Proteomes" id="UP000530403"/>
    </source>
</evidence>
<sequence length="520" mass="56146">MARDGYSGGGGGPRTARWAVRAGGVPRTPPARIPHATASTASLAGSRRSRSPRSLAQSLGGPLVDFAVEAERRVEAVLAALEPGREPHTGVEFCAAVVLELCGPPREMFTATFCAARVVGWSANILEQAEDSQIIRPATRPRPSRSRHPDRPRGRPPLTPPRTPQIPVIVLAGFLGSGKTTLLNHLLQHRAGNRIGVIVNDFGAIEIDAMTVAGQVGSTVSLGNGCLCCAVDASELDTYLDTLTRPSARLDVIVIEASGLAEPQELVRMLLASDNPRIRYGGLVEVVDAAEFEGTRERHPEVDRHLAVADLVVLNKSDRVDEAEHARLREAVTAAGSGAAVVSAAYGRIDPGLLFDPVQRPDEDEGARQLTFEDLFLEERAAEAGAEHPGHLHTAYESVSFTSDVPLDPRRFMSFLDTRPEGLYRIKGFADFGAGDRDNRYALHAVGRFLRFVPQQWGRGEPRLTQLVLIGSGIDAEALREELSGCRESARPGPDMAQDADLERSMWGVLRYVEQAPDTP</sequence>
<dbReference type="InterPro" id="IPR051316">
    <property type="entry name" value="Zinc-reg_GTPase_activator"/>
</dbReference>
<comment type="catalytic activity">
    <reaction evidence="5">
        <text>GTP + H2O = GDP + phosphate + H(+)</text>
        <dbReference type="Rhea" id="RHEA:19669"/>
        <dbReference type="ChEBI" id="CHEBI:15377"/>
        <dbReference type="ChEBI" id="CHEBI:15378"/>
        <dbReference type="ChEBI" id="CHEBI:37565"/>
        <dbReference type="ChEBI" id="CHEBI:43474"/>
        <dbReference type="ChEBI" id="CHEBI:58189"/>
    </reaction>
    <physiologicalReaction direction="left-to-right" evidence="5">
        <dbReference type="Rhea" id="RHEA:19670"/>
    </physiologicalReaction>
</comment>
<evidence type="ECO:0000259" key="7">
    <source>
        <dbReference type="SMART" id="SM00833"/>
    </source>
</evidence>
<dbReference type="SMART" id="SM00833">
    <property type="entry name" value="CobW_C"/>
    <property type="match status" value="1"/>
</dbReference>
<feature type="domain" description="CobW C-terminal" evidence="7">
    <location>
        <begin position="396"/>
        <end position="487"/>
    </location>
</feature>
<keyword evidence="3" id="KW-0143">Chaperone</keyword>
<keyword evidence="2" id="KW-0378">Hydrolase</keyword>
<gene>
    <name evidence="8" type="ORF">HEB29_004368</name>
</gene>
<dbReference type="Gene3D" id="3.40.50.300">
    <property type="entry name" value="P-loop containing nucleotide triphosphate hydrolases"/>
    <property type="match status" value="1"/>
</dbReference>
<dbReference type="GO" id="GO:0046912">
    <property type="term" value="F:acyltransferase activity, acyl groups converted into alkyl on transfer"/>
    <property type="evidence" value="ECO:0007669"/>
    <property type="project" value="InterPro"/>
</dbReference>
<dbReference type="RefSeq" id="WP_178134760.1">
    <property type="nucleotide sequence ID" value="NZ_BAAAUE010000013.1"/>
</dbReference>
<accession>A0A7Y9HFM1</accession>
<evidence type="ECO:0000256" key="4">
    <source>
        <dbReference type="ARBA" id="ARBA00034320"/>
    </source>
</evidence>
<comment type="caution">
    <text evidence="8">The sequence shown here is derived from an EMBL/GenBank/DDBJ whole genome shotgun (WGS) entry which is preliminary data.</text>
</comment>